<accession>A0ABT8DXB4</accession>
<evidence type="ECO:0000313" key="2">
    <source>
        <dbReference type="Proteomes" id="UP001228044"/>
    </source>
</evidence>
<gene>
    <name evidence="1" type="ORF">QWJ38_13795</name>
</gene>
<dbReference type="Pfam" id="PF11142">
    <property type="entry name" value="DUF2917"/>
    <property type="match status" value="1"/>
</dbReference>
<dbReference type="RefSeq" id="WP_290359660.1">
    <property type="nucleotide sequence ID" value="NZ_JAUHHC010000003.1"/>
</dbReference>
<proteinExistence type="predicted"/>
<dbReference type="EMBL" id="JAUHHC010000003">
    <property type="protein sequence ID" value="MDN3921362.1"/>
    <property type="molecule type" value="Genomic_DNA"/>
</dbReference>
<sequence>MSGLQSLWEVAEGEALSLTIGPGARELSVAQGRLWLTLQGSLDQPGHDIWLEPGQSVRLPSGSKAVIEAWPSAQFQLLVPPSACASAMRKLGEALRPSLRKTLASALAAA</sequence>
<reference evidence="1 2" key="1">
    <citation type="submission" date="2023-06" db="EMBL/GenBank/DDBJ databases">
        <title>Pelomonas sp. PFR6 16S ribosomal RNA gene Genome sequencing and assembly.</title>
        <authorList>
            <person name="Woo H."/>
        </authorList>
    </citation>
    <scope>NUCLEOTIDE SEQUENCE [LARGE SCALE GENOMIC DNA]</scope>
    <source>
        <strain evidence="1 2">PFR6</strain>
    </source>
</reference>
<comment type="caution">
    <text evidence="1">The sequence shown here is derived from an EMBL/GenBank/DDBJ whole genome shotgun (WGS) entry which is preliminary data.</text>
</comment>
<dbReference type="Proteomes" id="UP001228044">
    <property type="component" value="Unassembled WGS sequence"/>
</dbReference>
<protein>
    <submittedName>
        <fullName evidence="1">DUF2917 domain-containing protein</fullName>
    </submittedName>
</protein>
<dbReference type="InterPro" id="IPR021317">
    <property type="entry name" value="DUF2917"/>
</dbReference>
<organism evidence="1 2">
    <name type="scientific">Roseateles violae</name>
    <dbReference type="NCBI Taxonomy" id="3058042"/>
    <lineage>
        <taxon>Bacteria</taxon>
        <taxon>Pseudomonadati</taxon>
        <taxon>Pseudomonadota</taxon>
        <taxon>Betaproteobacteria</taxon>
        <taxon>Burkholderiales</taxon>
        <taxon>Sphaerotilaceae</taxon>
        <taxon>Roseateles</taxon>
    </lineage>
</organism>
<name>A0ABT8DXB4_9BURK</name>
<evidence type="ECO:0000313" key="1">
    <source>
        <dbReference type="EMBL" id="MDN3921362.1"/>
    </source>
</evidence>
<keyword evidence="2" id="KW-1185">Reference proteome</keyword>